<name>A0A8J3CFB5_9PSEU</name>
<dbReference type="Pfam" id="PF02089">
    <property type="entry name" value="Palm_thioest"/>
    <property type="match status" value="1"/>
</dbReference>
<keyword evidence="3" id="KW-1185">Reference proteome</keyword>
<dbReference type="Gene3D" id="3.40.50.1820">
    <property type="entry name" value="alpha/beta hydrolase"/>
    <property type="match status" value="1"/>
</dbReference>
<feature type="region of interest" description="Disordered" evidence="1">
    <location>
        <begin position="304"/>
        <end position="326"/>
    </location>
</feature>
<feature type="compositionally biased region" description="Basic and acidic residues" evidence="1">
    <location>
        <begin position="304"/>
        <end position="319"/>
    </location>
</feature>
<organism evidence="2 3">
    <name type="scientific">Longimycelium tulufanense</name>
    <dbReference type="NCBI Taxonomy" id="907463"/>
    <lineage>
        <taxon>Bacteria</taxon>
        <taxon>Bacillati</taxon>
        <taxon>Actinomycetota</taxon>
        <taxon>Actinomycetes</taxon>
        <taxon>Pseudonocardiales</taxon>
        <taxon>Pseudonocardiaceae</taxon>
        <taxon>Longimycelium</taxon>
    </lineage>
</organism>
<dbReference type="PANTHER" id="PTHR37946:SF1">
    <property type="entry name" value="SLL1969 PROTEIN"/>
    <property type="match status" value="1"/>
</dbReference>
<proteinExistence type="predicted"/>
<dbReference type="AlphaFoldDB" id="A0A8J3CFB5"/>
<dbReference type="EMBL" id="BMMK01000014">
    <property type="protein sequence ID" value="GGM58864.1"/>
    <property type="molecule type" value="Genomic_DNA"/>
</dbReference>
<dbReference type="Proteomes" id="UP000637578">
    <property type="component" value="Unassembled WGS sequence"/>
</dbReference>
<reference evidence="2" key="1">
    <citation type="journal article" date="2014" name="Int. J. Syst. Evol. Microbiol.">
        <title>Complete genome sequence of Corynebacterium casei LMG S-19264T (=DSM 44701T), isolated from a smear-ripened cheese.</title>
        <authorList>
            <consortium name="US DOE Joint Genome Institute (JGI-PGF)"/>
            <person name="Walter F."/>
            <person name="Albersmeier A."/>
            <person name="Kalinowski J."/>
            <person name="Ruckert C."/>
        </authorList>
    </citation>
    <scope>NUCLEOTIDE SEQUENCE</scope>
    <source>
        <strain evidence="2">CGMCC 4.5737</strain>
    </source>
</reference>
<evidence type="ECO:0000313" key="2">
    <source>
        <dbReference type="EMBL" id="GGM58864.1"/>
    </source>
</evidence>
<dbReference type="RefSeq" id="WP_229686433.1">
    <property type="nucleotide sequence ID" value="NZ_BMMK01000014.1"/>
</dbReference>
<accession>A0A8J3CFB5</accession>
<protein>
    <submittedName>
        <fullName evidence="2">Lipase</fullName>
    </submittedName>
</protein>
<reference evidence="2" key="2">
    <citation type="submission" date="2020-09" db="EMBL/GenBank/DDBJ databases">
        <authorList>
            <person name="Sun Q."/>
            <person name="Zhou Y."/>
        </authorList>
    </citation>
    <scope>NUCLEOTIDE SEQUENCE</scope>
    <source>
        <strain evidence="2">CGMCC 4.5737</strain>
    </source>
</reference>
<evidence type="ECO:0000256" key="1">
    <source>
        <dbReference type="SAM" id="MobiDB-lite"/>
    </source>
</evidence>
<dbReference type="SUPFAM" id="SSF53474">
    <property type="entry name" value="alpha/beta-Hydrolases"/>
    <property type="match status" value="1"/>
</dbReference>
<dbReference type="InterPro" id="IPR029058">
    <property type="entry name" value="AB_hydrolase_fold"/>
</dbReference>
<gene>
    <name evidence="2" type="ORF">GCM10012275_32610</name>
</gene>
<sequence>MGDFDLSDSAARREDALRGRTAASSLVDTVTRTAQLVARSMTRPRALRALAVEAASLAAHAVLYPWGARSAPVERSGTYRHYRTDELSPTQRGLVVSALAAASTPIVLVHGIIDNRSAFAMLGRALRQRGFGLVYAVNYSVLTAVRGDVRQAARRLAVEVERVRELTGSDHVHVVGHSLGGLIARYYVQRLGGDRSVRTLVTLGTPHRGTVTAHLLPTRLARQLRPGSRLLIELAGAASGCRTRFVAVWSELDEVVLPPRNARLDHPDLTVEMHRLRDVGHLSLPFDTEVIKLVVTTLTHETEERVGDTGQRRGSHRDLATTLRNS</sequence>
<evidence type="ECO:0000313" key="3">
    <source>
        <dbReference type="Proteomes" id="UP000637578"/>
    </source>
</evidence>
<dbReference type="PANTHER" id="PTHR37946">
    <property type="entry name" value="SLL1969 PROTEIN"/>
    <property type="match status" value="1"/>
</dbReference>
<comment type="caution">
    <text evidence="2">The sequence shown here is derived from an EMBL/GenBank/DDBJ whole genome shotgun (WGS) entry which is preliminary data.</text>
</comment>